<keyword evidence="4" id="KW-1185">Reference proteome</keyword>
<evidence type="ECO:0000256" key="1">
    <source>
        <dbReference type="SAM" id="Phobius"/>
    </source>
</evidence>
<dbReference type="STRING" id="1318617.MGM1_5800"/>
<name>A0A097STP0_9BACT</name>
<dbReference type="KEGG" id="mgj:MGM1_5800"/>
<dbReference type="Proteomes" id="UP000030066">
    <property type="component" value="Chromosome"/>
</dbReference>
<keyword evidence="1" id="KW-0812">Transmembrane</keyword>
<dbReference type="HOGENOM" id="CLU_992831_0_0_14"/>
<dbReference type="InterPro" id="IPR000305">
    <property type="entry name" value="GIY-YIG_endonuc"/>
</dbReference>
<evidence type="ECO:0000313" key="3">
    <source>
        <dbReference type="EMBL" id="AIV03937.1"/>
    </source>
</evidence>
<feature type="domain" description="GIY-YIG" evidence="2">
    <location>
        <begin position="149"/>
        <end position="257"/>
    </location>
</feature>
<organism evidence="3 4">
    <name type="scientific">Candidatus Malacoplasma girerdii</name>
    <dbReference type="NCBI Taxonomy" id="1318617"/>
    <lineage>
        <taxon>Bacteria</taxon>
        <taxon>Bacillati</taxon>
        <taxon>Mycoplasmatota</taxon>
        <taxon>Mycoplasmoidales</taxon>
        <taxon>Mycoplasmoidaceae</taxon>
        <taxon>Malacoplasma</taxon>
    </lineage>
</organism>
<accession>A0A097STP0</accession>
<keyword evidence="1" id="KW-1133">Transmembrane helix</keyword>
<protein>
    <recommendedName>
        <fullName evidence="2">GIY-YIG domain-containing protein</fullName>
    </recommendedName>
</protein>
<sequence>MDPFTLLICIVIPIIFFVGLAIFGIVKWIKYLDEKEKIRKYHTELKVNYKKFSTFNKDAVYGEIKDVAQRSYYIYKNQVYKPEINNKTMCMSTANKRIKLRSVDVLIYDLWFSAPNTIRFIFDFNDIDYLVGYINKLKEEQNKRDPQNKNPGNYVFINSEFNKFKDCNGIVYVGKSSYDVFDRVIEHLTNNERAKEQLFRDIRDGDKFILYIIPSRNNVYNEKAKSNNERLAFGCINRVERELIKYFACRKYKLYNRSFGANDQNKEIINKNEEFEMTDW</sequence>
<dbReference type="PROSITE" id="PS50164">
    <property type="entry name" value="GIY_YIG"/>
    <property type="match status" value="1"/>
</dbReference>
<dbReference type="EMBL" id="CP007711">
    <property type="protein sequence ID" value="AIV03937.1"/>
    <property type="molecule type" value="Genomic_DNA"/>
</dbReference>
<feature type="transmembrane region" description="Helical" evidence="1">
    <location>
        <begin position="6"/>
        <end position="29"/>
    </location>
</feature>
<dbReference type="AlphaFoldDB" id="A0A097STP0"/>
<proteinExistence type="predicted"/>
<reference evidence="3 4" key="1">
    <citation type="journal article" date="2014" name="PLoS ONE">
        <title>An emerging Mycoplasma associated with trichomoniasis, vaginal infection and disease.</title>
        <authorList>
            <consortium name="Vaginal Microbiome Consortium"/>
            <person name="Fettweis J.M."/>
            <person name="Serrano M.G."/>
            <person name="Huang B."/>
            <person name="Brooks J.P."/>
            <person name="Glascock A.L."/>
            <person name="Sheth N.U."/>
            <person name="Strauss J.F.III."/>
            <person name="Jefferson K.K."/>
            <person name="Buck G.A."/>
        </authorList>
    </citation>
    <scope>NUCLEOTIDE SEQUENCE [LARGE SCALE GENOMIC DNA]</scope>
    <source>
        <strain evidence="3 4">VCU_M1</strain>
    </source>
</reference>
<evidence type="ECO:0000313" key="4">
    <source>
        <dbReference type="Proteomes" id="UP000030066"/>
    </source>
</evidence>
<gene>
    <name evidence="3" type="ORF">MGM1_5800</name>
</gene>
<keyword evidence="1" id="KW-0472">Membrane</keyword>
<evidence type="ECO:0000259" key="2">
    <source>
        <dbReference type="PROSITE" id="PS50164"/>
    </source>
</evidence>